<proteinExistence type="inferred from homology"/>
<comment type="similarity">
    <text evidence="1 2">Belongs to the enoyl-CoA hydratase/isomerase family.</text>
</comment>
<dbReference type="PANTHER" id="PTHR43802:SF1">
    <property type="entry name" value="IP11341P-RELATED"/>
    <property type="match status" value="1"/>
</dbReference>
<dbReference type="PATRIC" id="fig|1420583.3.peg.3064"/>
<comment type="caution">
    <text evidence="3">The sequence shown here is derived from an EMBL/GenBank/DDBJ whole genome shotgun (WGS) entry which is preliminary data.</text>
</comment>
<dbReference type="CDD" id="cd06558">
    <property type="entry name" value="crotonase-like"/>
    <property type="match status" value="1"/>
</dbReference>
<gene>
    <name evidence="3" type="ORF">V473_16305</name>
</gene>
<dbReference type="SUPFAM" id="SSF52096">
    <property type="entry name" value="ClpP/crotonase"/>
    <property type="match status" value="1"/>
</dbReference>
<protein>
    <submittedName>
        <fullName evidence="3">Enoyl-CoA hydratase</fullName>
    </submittedName>
</protein>
<evidence type="ECO:0000313" key="3">
    <source>
        <dbReference type="EMBL" id="KMS53779.1"/>
    </source>
</evidence>
<organism evidence="3 4">
    <name type="scientific">Sphingobium cupriresistens LL01</name>
    <dbReference type="NCBI Taxonomy" id="1420583"/>
    <lineage>
        <taxon>Bacteria</taxon>
        <taxon>Pseudomonadati</taxon>
        <taxon>Pseudomonadota</taxon>
        <taxon>Alphaproteobacteria</taxon>
        <taxon>Sphingomonadales</taxon>
        <taxon>Sphingomonadaceae</taxon>
        <taxon>Sphingobium</taxon>
    </lineage>
</organism>
<name>A0A0J7XQ55_9SPHN</name>
<dbReference type="EMBL" id="JACT01000004">
    <property type="protein sequence ID" value="KMS53779.1"/>
    <property type="molecule type" value="Genomic_DNA"/>
</dbReference>
<dbReference type="Pfam" id="PF00378">
    <property type="entry name" value="ECH_1"/>
    <property type="match status" value="1"/>
</dbReference>
<accession>A0A0J7XQ55</accession>
<sequence>MNMEDAAQLLLYEVRDGTAWITLNRPEKRNALSEPLQEQLSALLWEADEDNRVHAVVLKAAGPDFCSGYDLQKYDQPIPGQVDHKRGRAKFDDDSWHQEKAQRLRMALFDMHKPVIAQVHGRCLAGGTDLALLCDMVICADDALFGFPPARSQGSLPSHMWLYLVGPQWAKRLLLTGDSIRGDDAAQIGLALKAVPADQLDAEVAALAARLALIDADLLSANKRIVNLGLELMGARTLQRMAAEMDARGHLAASRTRFNETVRNEGLKAAVRQRDDPFGDPVIKL</sequence>
<dbReference type="InterPro" id="IPR018376">
    <property type="entry name" value="Enoyl-CoA_hyd/isom_CS"/>
</dbReference>
<dbReference type="NCBIfam" id="NF006128">
    <property type="entry name" value="PRK08272.1"/>
    <property type="match status" value="1"/>
</dbReference>
<evidence type="ECO:0000256" key="2">
    <source>
        <dbReference type="RuleBase" id="RU003707"/>
    </source>
</evidence>
<dbReference type="AlphaFoldDB" id="A0A0J7XQ55"/>
<dbReference type="Gene3D" id="3.90.226.10">
    <property type="entry name" value="2-enoyl-CoA Hydratase, Chain A, domain 1"/>
    <property type="match status" value="1"/>
</dbReference>
<dbReference type="InterPro" id="IPR001753">
    <property type="entry name" value="Enoyl-CoA_hydra/iso"/>
</dbReference>
<dbReference type="Proteomes" id="UP000052232">
    <property type="component" value="Unassembled WGS sequence"/>
</dbReference>
<reference evidence="3 4" key="1">
    <citation type="journal article" date="2015" name="G3 (Bethesda)">
        <title>Insights into Ongoing Evolution of the Hexachlorocyclohexane Catabolic Pathway from Comparative Genomics of Ten Sphingomonadaceae Strains.</title>
        <authorList>
            <person name="Pearce S.L."/>
            <person name="Oakeshott J.G."/>
            <person name="Pandey G."/>
        </authorList>
    </citation>
    <scope>NUCLEOTIDE SEQUENCE [LARGE SCALE GENOMIC DNA]</scope>
    <source>
        <strain evidence="3 4">LL01</strain>
    </source>
</reference>
<dbReference type="STRING" id="1420583.V473_16305"/>
<dbReference type="PROSITE" id="PS00166">
    <property type="entry name" value="ENOYL_COA_HYDRATASE"/>
    <property type="match status" value="1"/>
</dbReference>
<evidence type="ECO:0000313" key="4">
    <source>
        <dbReference type="Proteomes" id="UP000052232"/>
    </source>
</evidence>
<evidence type="ECO:0000256" key="1">
    <source>
        <dbReference type="ARBA" id="ARBA00005254"/>
    </source>
</evidence>
<keyword evidence="4" id="KW-1185">Reference proteome</keyword>
<dbReference type="RefSeq" id="WP_066606411.1">
    <property type="nucleotide sequence ID" value="NZ_KQ130435.1"/>
</dbReference>
<dbReference type="GO" id="GO:0003824">
    <property type="term" value="F:catalytic activity"/>
    <property type="evidence" value="ECO:0007669"/>
    <property type="project" value="InterPro"/>
</dbReference>
<dbReference type="InterPro" id="IPR029045">
    <property type="entry name" value="ClpP/crotonase-like_dom_sf"/>
</dbReference>
<dbReference type="PANTHER" id="PTHR43802">
    <property type="entry name" value="ENOYL-COA HYDRATASE"/>
    <property type="match status" value="1"/>
</dbReference>